<reference evidence="2" key="1">
    <citation type="submission" date="2017-02" db="EMBL/GenBank/DDBJ databases">
        <authorList>
            <person name="Rodrigo-Torres L."/>
            <person name="Arahal R.D."/>
            <person name="Lucena T."/>
        </authorList>
    </citation>
    <scope>NUCLEOTIDE SEQUENCE [LARGE SCALE GENOMIC DNA]</scope>
    <source>
        <strain evidence="2">CECT 7878</strain>
    </source>
</reference>
<dbReference type="AlphaFoldDB" id="A0A1R4LNV2"/>
<name>A0A1R4LNV2_VIBR1</name>
<dbReference type="Proteomes" id="UP000188276">
    <property type="component" value="Unassembled WGS sequence"/>
</dbReference>
<evidence type="ECO:0000313" key="1">
    <source>
        <dbReference type="EMBL" id="SJN58148.1"/>
    </source>
</evidence>
<evidence type="ECO:0000313" key="2">
    <source>
        <dbReference type="Proteomes" id="UP000188276"/>
    </source>
</evidence>
<protein>
    <submittedName>
        <fullName evidence="1">Uncharacterized protein</fullName>
    </submittedName>
</protein>
<sequence>MDILIQARTAFKAIQLLSDSSLNLSLTIPLDAPGDGGYLYIFENRAKQYVVKHYLTKEEIRSETVVDCDLNLQDGQFTIFYGPTWDKKSADDYAASCQLTKGDFSHYEGSSLSLVNVSDEVVACEYETPKGSFKMNSGKSKIVVRAGEVLGRGKNVSISRVLDDNEDSGLVNVPLLNDEKLTKGEIYNVVLTLYSVQGRVAAGVVFRY</sequence>
<accession>A0A1R4LNV2</accession>
<proteinExistence type="predicted"/>
<dbReference type="EMBL" id="FULE01000035">
    <property type="protein sequence ID" value="SJN58148.1"/>
    <property type="molecule type" value="Genomic_DNA"/>
</dbReference>
<gene>
    <name evidence="1" type="ORF">VR7878_02679</name>
</gene>
<dbReference type="RefSeq" id="WP_038184140.1">
    <property type="nucleotide sequence ID" value="NZ_FULE01000035.1"/>
</dbReference>
<organism evidence="1 2">
    <name type="scientific">Vibrio ruber (strain DSM 16370 / JCM 11486 / BCRC 17186 / CECT 7878 / LMG 23124 / VR1)</name>
    <dbReference type="NCBI Taxonomy" id="1123498"/>
    <lineage>
        <taxon>Bacteria</taxon>
        <taxon>Pseudomonadati</taxon>
        <taxon>Pseudomonadota</taxon>
        <taxon>Gammaproteobacteria</taxon>
        <taxon>Vibrionales</taxon>
        <taxon>Vibrionaceae</taxon>
        <taxon>Vibrio</taxon>
    </lineage>
</organism>
<dbReference type="OrthoDB" id="9820149at2"/>
<keyword evidence="2" id="KW-1185">Reference proteome</keyword>